<reference evidence="7" key="1">
    <citation type="submission" date="2016-11" db="UniProtKB">
        <authorList>
            <consortium name="WormBaseParasite"/>
        </authorList>
    </citation>
    <scope>IDENTIFICATION</scope>
</reference>
<protein>
    <recommendedName>
        <fullName evidence="5">Phosphatidylinositol-glycan biosynthesis class W protein</fullName>
        <ecNumber evidence="5">2.3.-.-</ecNumber>
    </recommendedName>
</protein>
<dbReference type="UniPathway" id="UPA00196"/>
<dbReference type="EC" id="2.3.-.-" evidence="5"/>
<keyword evidence="4 5" id="KW-0472">Membrane</keyword>
<comment type="function">
    <text evidence="5">A acetyltransferase, which acetylates the inositol ring of phosphatidylinositol during biosynthesis of GPI-anchor.</text>
</comment>
<feature type="transmembrane region" description="Helical" evidence="5">
    <location>
        <begin position="333"/>
        <end position="354"/>
    </location>
</feature>
<keyword evidence="3 5" id="KW-1133">Transmembrane helix</keyword>
<dbReference type="WBParaSite" id="L893_g28203.t1">
    <property type="protein sequence ID" value="L893_g28203.t1"/>
    <property type="gene ID" value="L893_g28203"/>
</dbReference>
<dbReference type="InterPro" id="IPR009447">
    <property type="entry name" value="PIGW/GWT1"/>
</dbReference>
<dbReference type="PANTHER" id="PTHR20661:SF0">
    <property type="entry name" value="PHOSPHATIDYLINOSITOL-GLYCAN BIOSYNTHESIS CLASS W PROTEIN"/>
    <property type="match status" value="1"/>
</dbReference>
<feature type="transmembrane region" description="Helical" evidence="5">
    <location>
        <begin position="208"/>
        <end position="228"/>
    </location>
</feature>
<sequence>MASSPAEIREQFVTGHNGTNQLEVFAVQLVCPLAVLCRNLIIRWIFLGSAPFKNHAWSKFWIDFLLLVTPMLLSLTLMAEYVFLLVLCQIATVICVASCLICEYCVYNKEKPPFQQVVNQVIAPEMGPTMFFTYLRSMLMTYTCIAILAVDFPVFPRRFAKTETFGHSVMDIGAAAFVFVMGAAETIRLSRKDSQKTSLRSLVKSSRMTLVLVAIGMCRTIILPLLNYQLHVTEYGTHWNFFYTLAVIKAFSIMHSLICNGNFSMILGFALCGLHEYLLTGLGYKIWILSDAGRDTWVSANREGIFSILGYLALYCFGYRIGQIAAPSGCVRLKAYFWLTVKIFVLAGLFFLVQRFPLEHFFGAPSRRLMNLPFIFAMNGLFTWALAMFLVVQLVSLSGWAARIPSFHLEETAATNKLNPCILAAVNGKGFLVLFFLLSNIMTGAVNLSMDTIGVTNPLTATVIIGSYSATCLAAIFYMSTTTYSGAEKETEVPSTSLGRLLRLILS</sequence>
<keyword evidence="5" id="KW-0012">Acyltransferase</keyword>
<evidence type="ECO:0000256" key="3">
    <source>
        <dbReference type="ARBA" id="ARBA00022989"/>
    </source>
</evidence>
<dbReference type="PIRSF" id="PIRSF017321">
    <property type="entry name" value="GWT1"/>
    <property type="match status" value="1"/>
</dbReference>
<feature type="transmembrane region" description="Helical" evidence="5">
    <location>
        <begin position="25"/>
        <end position="48"/>
    </location>
</feature>
<feature type="transmembrane region" description="Helical" evidence="5">
    <location>
        <begin position="83"/>
        <end position="106"/>
    </location>
</feature>
<evidence type="ECO:0000313" key="6">
    <source>
        <dbReference type="Proteomes" id="UP000095287"/>
    </source>
</evidence>
<feature type="transmembrane region" description="Helical" evidence="5">
    <location>
        <begin position="374"/>
        <end position="397"/>
    </location>
</feature>
<feature type="transmembrane region" description="Helical" evidence="5">
    <location>
        <begin position="265"/>
        <end position="284"/>
    </location>
</feature>
<feature type="transmembrane region" description="Helical" evidence="5">
    <location>
        <begin position="418"/>
        <end position="439"/>
    </location>
</feature>
<keyword evidence="6" id="KW-1185">Reference proteome</keyword>
<dbReference type="Pfam" id="PF06423">
    <property type="entry name" value="GWT1"/>
    <property type="match status" value="1"/>
</dbReference>
<keyword evidence="5" id="KW-0808">Transferase</keyword>
<accession>A0A1I7ZPF6</accession>
<feature type="transmembrane region" description="Helical" evidence="5">
    <location>
        <begin position="168"/>
        <end position="187"/>
    </location>
</feature>
<evidence type="ECO:0000256" key="4">
    <source>
        <dbReference type="ARBA" id="ARBA00023136"/>
    </source>
</evidence>
<organism evidence="6 7">
    <name type="scientific">Steinernema glaseri</name>
    <dbReference type="NCBI Taxonomy" id="37863"/>
    <lineage>
        <taxon>Eukaryota</taxon>
        <taxon>Metazoa</taxon>
        <taxon>Ecdysozoa</taxon>
        <taxon>Nematoda</taxon>
        <taxon>Chromadorea</taxon>
        <taxon>Rhabditida</taxon>
        <taxon>Tylenchina</taxon>
        <taxon>Panagrolaimomorpha</taxon>
        <taxon>Strongyloidoidea</taxon>
        <taxon>Steinernematidae</taxon>
        <taxon>Steinernema</taxon>
    </lineage>
</organism>
<comment type="subcellular location">
    <subcellularLocation>
        <location evidence="5">Endoplasmic reticulum membrane</location>
        <topology evidence="5">Multi-pass membrane protein</topology>
    </subcellularLocation>
    <subcellularLocation>
        <location evidence="1">Membrane</location>
        <topology evidence="1">Multi-pass membrane protein</topology>
    </subcellularLocation>
</comment>
<proteinExistence type="inferred from homology"/>
<feature type="transmembrane region" description="Helical" evidence="5">
    <location>
        <begin position="60"/>
        <end position="77"/>
    </location>
</feature>
<evidence type="ECO:0000256" key="2">
    <source>
        <dbReference type="ARBA" id="ARBA00022692"/>
    </source>
</evidence>
<dbReference type="PANTHER" id="PTHR20661">
    <property type="entry name" value="PHOSPHATIDYLINOSITOL-GLYCAN BIOSYNTHESIS CLASS W PROTEIN"/>
    <property type="match status" value="1"/>
</dbReference>
<dbReference type="GO" id="GO:0005789">
    <property type="term" value="C:endoplasmic reticulum membrane"/>
    <property type="evidence" value="ECO:0007669"/>
    <property type="project" value="UniProtKB-SubCell"/>
</dbReference>
<dbReference type="GO" id="GO:0006506">
    <property type="term" value="P:GPI anchor biosynthetic process"/>
    <property type="evidence" value="ECO:0007669"/>
    <property type="project" value="UniProtKB-UniPathway"/>
</dbReference>
<feature type="transmembrane region" description="Helical" evidence="5">
    <location>
        <begin position="240"/>
        <end position="258"/>
    </location>
</feature>
<feature type="transmembrane region" description="Helical" evidence="5">
    <location>
        <begin position="139"/>
        <end position="156"/>
    </location>
</feature>
<dbReference type="Proteomes" id="UP000095287">
    <property type="component" value="Unplaced"/>
</dbReference>
<keyword evidence="5" id="KW-0337">GPI-anchor biosynthesis</keyword>
<evidence type="ECO:0000256" key="1">
    <source>
        <dbReference type="ARBA" id="ARBA00004141"/>
    </source>
</evidence>
<evidence type="ECO:0000256" key="5">
    <source>
        <dbReference type="RuleBase" id="RU280819"/>
    </source>
</evidence>
<evidence type="ECO:0000313" key="7">
    <source>
        <dbReference type="WBParaSite" id="L893_g28203.t1"/>
    </source>
</evidence>
<comment type="pathway">
    <text evidence="5">Glycolipid biosynthesis; glycosylphosphatidylinositol-anchor biosynthesis.</text>
</comment>
<name>A0A1I7ZPF6_9BILA</name>
<dbReference type="GO" id="GO:0032216">
    <property type="term" value="F:glucosaminyl-phosphatidylinositol O-acyltransferase activity"/>
    <property type="evidence" value="ECO:0007669"/>
    <property type="project" value="TreeGrafter"/>
</dbReference>
<keyword evidence="2 5" id="KW-0812">Transmembrane</keyword>
<dbReference type="GO" id="GO:0072659">
    <property type="term" value="P:protein localization to plasma membrane"/>
    <property type="evidence" value="ECO:0007669"/>
    <property type="project" value="TreeGrafter"/>
</dbReference>
<comment type="similarity">
    <text evidence="5">Belongs to the PIGW family.</text>
</comment>
<dbReference type="AlphaFoldDB" id="A0A1I7ZPF6"/>
<keyword evidence="5" id="KW-0256">Endoplasmic reticulum</keyword>
<feature type="transmembrane region" description="Helical" evidence="5">
    <location>
        <begin position="304"/>
        <end position="321"/>
    </location>
</feature>
<feature type="transmembrane region" description="Helical" evidence="5">
    <location>
        <begin position="459"/>
        <end position="479"/>
    </location>
</feature>